<protein>
    <recommendedName>
        <fullName evidence="4">histidine kinase</fullName>
        <ecNumber evidence="4">2.7.13.3</ecNumber>
    </recommendedName>
</protein>
<dbReference type="InterPro" id="IPR036890">
    <property type="entry name" value="HATPase_C_sf"/>
</dbReference>
<evidence type="ECO:0000256" key="7">
    <source>
        <dbReference type="ARBA" id="ARBA00022692"/>
    </source>
</evidence>
<dbReference type="FunFam" id="1.10.287.130:FF:000001">
    <property type="entry name" value="Two-component sensor histidine kinase"/>
    <property type="match status" value="1"/>
</dbReference>
<evidence type="ECO:0000256" key="10">
    <source>
        <dbReference type="ARBA" id="ARBA00023012"/>
    </source>
</evidence>
<dbReference type="Gene3D" id="3.30.565.10">
    <property type="entry name" value="Histidine kinase-like ATPase, C-terminal domain"/>
    <property type="match status" value="1"/>
</dbReference>
<accession>A0A6S6P3D5</accession>
<dbReference type="InterPro" id="IPR003594">
    <property type="entry name" value="HATPase_dom"/>
</dbReference>
<dbReference type="AlphaFoldDB" id="A0A6S6P3D5"/>
<dbReference type="Pfam" id="PF02518">
    <property type="entry name" value="HATPase_c"/>
    <property type="match status" value="1"/>
</dbReference>
<dbReference type="InterPro" id="IPR003661">
    <property type="entry name" value="HisK_dim/P_dom"/>
</dbReference>
<evidence type="ECO:0000256" key="8">
    <source>
        <dbReference type="ARBA" id="ARBA00022777"/>
    </source>
</evidence>
<dbReference type="PANTHER" id="PTHR45436">
    <property type="entry name" value="SENSOR HISTIDINE KINASE YKOH"/>
    <property type="match status" value="1"/>
</dbReference>
<dbReference type="EMBL" id="AP023287">
    <property type="protein sequence ID" value="BCI50898.1"/>
    <property type="molecule type" value="Genomic_DNA"/>
</dbReference>
<dbReference type="InterPro" id="IPR036097">
    <property type="entry name" value="HisK_dim/P_sf"/>
</dbReference>
<feature type="transmembrane region" description="Helical" evidence="13">
    <location>
        <begin position="174"/>
        <end position="198"/>
    </location>
</feature>
<feature type="region of interest" description="Disordered" evidence="12">
    <location>
        <begin position="493"/>
        <end position="522"/>
    </location>
</feature>
<comment type="cofactor">
    <cofactor evidence="2">
        <name>a divalent metal cation</name>
        <dbReference type="ChEBI" id="CHEBI:60240"/>
    </cofactor>
</comment>
<keyword evidence="11 13" id="KW-0472">Membrane</keyword>
<evidence type="ECO:0000256" key="1">
    <source>
        <dbReference type="ARBA" id="ARBA00000085"/>
    </source>
</evidence>
<feature type="compositionally biased region" description="Basic and acidic residues" evidence="12">
    <location>
        <begin position="498"/>
        <end position="509"/>
    </location>
</feature>
<keyword evidence="7 13" id="KW-0812">Transmembrane</keyword>
<dbReference type="InterPro" id="IPR005467">
    <property type="entry name" value="His_kinase_dom"/>
</dbReference>
<evidence type="ECO:0000259" key="14">
    <source>
        <dbReference type="PROSITE" id="PS50109"/>
    </source>
</evidence>
<keyword evidence="5" id="KW-0597">Phosphoprotein</keyword>
<evidence type="ECO:0000313" key="16">
    <source>
        <dbReference type="EMBL" id="BCI50898.1"/>
    </source>
</evidence>
<proteinExistence type="predicted"/>
<dbReference type="InterPro" id="IPR004358">
    <property type="entry name" value="Sig_transdc_His_kin-like_C"/>
</dbReference>
<dbReference type="PRINTS" id="PR00344">
    <property type="entry name" value="BCTRLSENSOR"/>
</dbReference>
<dbReference type="SMART" id="SM00388">
    <property type="entry name" value="HisKA"/>
    <property type="match status" value="1"/>
</dbReference>
<dbReference type="Proteomes" id="UP000515734">
    <property type="component" value="Chromosome"/>
</dbReference>
<name>A0A6S6P3D5_9MYCO</name>
<dbReference type="Gene3D" id="6.10.340.10">
    <property type="match status" value="1"/>
</dbReference>
<dbReference type="SUPFAM" id="SSF47384">
    <property type="entry name" value="Homodimeric domain of signal transducing histidine kinase"/>
    <property type="match status" value="1"/>
</dbReference>
<dbReference type="GO" id="GO:0000155">
    <property type="term" value="F:phosphorelay sensor kinase activity"/>
    <property type="evidence" value="ECO:0007669"/>
    <property type="project" value="InterPro"/>
</dbReference>
<comment type="subcellular location">
    <subcellularLocation>
        <location evidence="3">Cell membrane</location>
    </subcellularLocation>
</comment>
<evidence type="ECO:0000256" key="11">
    <source>
        <dbReference type="ARBA" id="ARBA00023136"/>
    </source>
</evidence>
<comment type="catalytic activity">
    <reaction evidence="1">
        <text>ATP + protein L-histidine = ADP + protein N-phospho-L-histidine.</text>
        <dbReference type="EC" id="2.7.13.3"/>
    </reaction>
</comment>
<evidence type="ECO:0000256" key="4">
    <source>
        <dbReference type="ARBA" id="ARBA00012438"/>
    </source>
</evidence>
<keyword evidence="6" id="KW-0808">Transferase</keyword>
<evidence type="ECO:0000256" key="5">
    <source>
        <dbReference type="ARBA" id="ARBA00022553"/>
    </source>
</evidence>
<organism evidence="16 17">
    <name type="scientific">Mycolicibacterium litorale</name>
    <dbReference type="NCBI Taxonomy" id="758802"/>
    <lineage>
        <taxon>Bacteria</taxon>
        <taxon>Bacillati</taxon>
        <taxon>Actinomycetota</taxon>
        <taxon>Actinomycetes</taxon>
        <taxon>Mycobacteriales</taxon>
        <taxon>Mycobacteriaceae</taxon>
        <taxon>Mycolicibacterium</taxon>
    </lineage>
</organism>
<evidence type="ECO:0000256" key="12">
    <source>
        <dbReference type="SAM" id="MobiDB-lite"/>
    </source>
</evidence>
<dbReference type="PROSITE" id="PS50109">
    <property type="entry name" value="HIS_KIN"/>
    <property type="match status" value="1"/>
</dbReference>
<dbReference type="GO" id="GO:0005509">
    <property type="term" value="F:calcium ion binding"/>
    <property type="evidence" value="ECO:0007669"/>
    <property type="project" value="UniProtKB-ARBA"/>
</dbReference>
<gene>
    <name evidence="16" type="ORF">NIIDNTM18_01760</name>
</gene>
<dbReference type="SUPFAM" id="SSF55874">
    <property type="entry name" value="ATPase domain of HSP90 chaperone/DNA topoisomerase II/histidine kinase"/>
    <property type="match status" value="1"/>
</dbReference>
<evidence type="ECO:0000256" key="3">
    <source>
        <dbReference type="ARBA" id="ARBA00004236"/>
    </source>
</evidence>
<dbReference type="SMART" id="SM00387">
    <property type="entry name" value="HATPase_c"/>
    <property type="match status" value="1"/>
</dbReference>
<dbReference type="PROSITE" id="PS50885">
    <property type="entry name" value="HAMP"/>
    <property type="match status" value="1"/>
</dbReference>
<evidence type="ECO:0000256" key="2">
    <source>
        <dbReference type="ARBA" id="ARBA00001968"/>
    </source>
</evidence>
<dbReference type="SMART" id="SM00304">
    <property type="entry name" value="HAMP"/>
    <property type="match status" value="1"/>
</dbReference>
<evidence type="ECO:0000256" key="13">
    <source>
        <dbReference type="SAM" id="Phobius"/>
    </source>
</evidence>
<dbReference type="PANTHER" id="PTHR45436:SF5">
    <property type="entry name" value="SENSOR HISTIDINE KINASE TRCS"/>
    <property type="match status" value="1"/>
</dbReference>
<keyword evidence="10" id="KW-0902">Two-component regulatory system</keyword>
<dbReference type="EC" id="2.7.13.3" evidence="4"/>
<evidence type="ECO:0000313" key="17">
    <source>
        <dbReference type="Proteomes" id="UP000515734"/>
    </source>
</evidence>
<dbReference type="FunFam" id="3.30.565.10:FF:000006">
    <property type="entry name" value="Sensor histidine kinase WalK"/>
    <property type="match status" value="1"/>
</dbReference>
<dbReference type="InterPro" id="IPR003660">
    <property type="entry name" value="HAMP_dom"/>
</dbReference>
<feature type="domain" description="Histidine kinase" evidence="14">
    <location>
        <begin position="272"/>
        <end position="491"/>
    </location>
</feature>
<dbReference type="Gene3D" id="1.10.287.130">
    <property type="match status" value="1"/>
</dbReference>
<keyword evidence="9 13" id="KW-1133">Transmembrane helix</keyword>
<reference evidence="16 17" key="1">
    <citation type="submission" date="2020-07" db="EMBL/GenBank/DDBJ databases">
        <title>Complete genome sequence of Mycolicibacterium litorale like strain isolated from cardiac implantable electronic device infection.</title>
        <authorList>
            <person name="Fukano H."/>
            <person name="Miyama H."/>
            <person name="Hoshino Y."/>
        </authorList>
    </citation>
    <scope>NUCLEOTIDE SEQUENCE [LARGE SCALE GENOMIC DNA]</scope>
    <source>
        <strain evidence="16 17">NIIDNTM18</strain>
    </source>
</reference>
<dbReference type="Pfam" id="PF00672">
    <property type="entry name" value="HAMP"/>
    <property type="match status" value="1"/>
</dbReference>
<dbReference type="CDD" id="cd00075">
    <property type="entry name" value="HATPase"/>
    <property type="match status" value="1"/>
</dbReference>
<evidence type="ECO:0000256" key="6">
    <source>
        <dbReference type="ARBA" id="ARBA00022679"/>
    </source>
</evidence>
<dbReference type="GO" id="GO:0005886">
    <property type="term" value="C:plasma membrane"/>
    <property type="evidence" value="ECO:0007669"/>
    <property type="project" value="UniProtKB-SubCell"/>
</dbReference>
<feature type="domain" description="HAMP" evidence="15">
    <location>
        <begin position="195"/>
        <end position="257"/>
    </location>
</feature>
<dbReference type="Pfam" id="PF00512">
    <property type="entry name" value="HisKA"/>
    <property type="match status" value="1"/>
</dbReference>
<keyword evidence="8 16" id="KW-0418">Kinase</keyword>
<dbReference type="CDD" id="cd00082">
    <property type="entry name" value="HisKA"/>
    <property type="match status" value="1"/>
</dbReference>
<evidence type="ECO:0000259" key="15">
    <source>
        <dbReference type="PROSITE" id="PS50885"/>
    </source>
</evidence>
<evidence type="ECO:0000256" key="9">
    <source>
        <dbReference type="ARBA" id="ARBA00022989"/>
    </source>
</evidence>
<sequence length="522" mass="55326">MWRSWSLLRQLLVGVSLVVVIAMATVGAMSVVTLRSSVSGVIDTQLAASADGFARTVTKYRTTPLPTGELPPPGTMKPLSHLMGQAPGNVVALVRGGEVVDSAHFVDGEGQAVPPAALAAMVAASSTGAQPRSVELPGLGWYRLVSHPGDGGEILVTGVSRAPAWDAMMRVTGIVSGITVLALVIAALSTVAIVRFALRPLRRVAATAAEVASLPLDRDNHAIAVRVPTGDTDPRTEVGLVGDTLNRLLDHVEHALADVAASDRRMRQFITDASHELRTPLAAIHGYAELTRQDSAVLPETTEYALARIESEARRMNSLVVDLLLLARLDEGDDLDATEVCLTEIVVDAVNDAAVSAPAHRWVTEGHDAVVWVRGDPARLHQALANLLTNARVHTPAETTVTTRIATGRAEDGRDYVEVSVTDDGTGIEQDLLPHLFERFVRADTSRSRQSGSFGLGLSITASIVEAHGGSIHARSGSGTTTFTVRLPTVAVPASGSDDQRRHYDHDSSRSPSEAIRALLAR</sequence>
<dbReference type="InterPro" id="IPR050428">
    <property type="entry name" value="TCS_sensor_his_kinase"/>
</dbReference>